<dbReference type="EMBL" id="HBJA01016594">
    <property type="protein sequence ID" value="CAE0794214.1"/>
    <property type="molecule type" value="Transcribed_RNA"/>
</dbReference>
<name>A0A7S4FGF7_9EUGL</name>
<organism evidence="3">
    <name type="scientific">Eutreptiella gymnastica</name>
    <dbReference type="NCBI Taxonomy" id="73025"/>
    <lineage>
        <taxon>Eukaryota</taxon>
        <taxon>Discoba</taxon>
        <taxon>Euglenozoa</taxon>
        <taxon>Euglenida</taxon>
        <taxon>Spirocuta</taxon>
        <taxon>Euglenophyceae</taxon>
        <taxon>Eutreptiales</taxon>
        <taxon>Eutreptiaceae</taxon>
        <taxon>Eutreptiella</taxon>
    </lineage>
</organism>
<keyword evidence="2" id="KW-1133">Transmembrane helix</keyword>
<evidence type="ECO:0008006" key="4">
    <source>
        <dbReference type="Google" id="ProtNLM"/>
    </source>
</evidence>
<dbReference type="AlphaFoldDB" id="A0A7S4FGF7"/>
<accession>A0A7S4FGF7</accession>
<sequence length="275" mass="29757">MANFRGLVGGGVGVGLSYGLFGVIHDTFGRLHESVVHPAIATCETPVVPAVKALHPVFGASLGHLTEHSSKVVMFGVAALAAAYTGYVTWKALRWLRSWKLSDLLPVGRGRVQSVISNLADGIFQMDRKVSTLEEAVGVLHNAADSGIASVQTEVNVLHTKMKRVNRTVDRVEETVSRVEEQANSAQQGVDMLCSVFYEVLQGVLPPESLATLHDRNIMEFKLPRDCGLASVLATRRLMDGQMDPIACSKQLLDEEEKGALSSRMHAALSMLAVR</sequence>
<reference evidence="3" key="1">
    <citation type="submission" date="2021-01" db="EMBL/GenBank/DDBJ databases">
        <authorList>
            <person name="Corre E."/>
            <person name="Pelletier E."/>
            <person name="Niang G."/>
            <person name="Scheremetjew M."/>
            <person name="Finn R."/>
            <person name="Kale V."/>
            <person name="Holt S."/>
            <person name="Cochrane G."/>
            <person name="Meng A."/>
            <person name="Brown T."/>
            <person name="Cohen L."/>
        </authorList>
    </citation>
    <scope>NUCLEOTIDE SEQUENCE</scope>
    <source>
        <strain evidence="3">CCMP1594</strain>
    </source>
</reference>
<evidence type="ECO:0000256" key="1">
    <source>
        <dbReference type="SAM" id="Coils"/>
    </source>
</evidence>
<evidence type="ECO:0000256" key="2">
    <source>
        <dbReference type="SAM" id="Phobius"/>
    </source>
</evidence>
<keyword evidence="1" id="KW-0175">Coiled coil</keyword>
<evidence type="ECO:0000313" key="3">
    <source>
        <dbReference type="EMBL" id="CAE0794214.1"/>
    </source>
</evidence>
<feature type="transmembrane region" description="Helical" evidence="2">
    <location>
        <begin position="72"/>
        <end position="90"/>
    </location>
</feature>
<keyword evidence="2" id="KW-0812">Transmembrane</keyword>
<feature type="transmembrane region" description="Helical" evidence="2">
    <location>
        <begin position="7"/>
        <end position="24"/>
    </location>
</feature>
<protein>
    <recommendedName>
        <fullName evidence="4">DUF1664 domain-containing protein</fullName>
    </recommendedName>
</protein>
<proteinExistence type="predicted"/>
<keyword evidence="2" id="KW-0472">Membrane</keyword>
<feature type="coiled-coil region" evidence="1">
    <location>
        <begin position="162"/>
        <end position="189"/>
    </location>
</feature>
<gene>
    <name evidence="3" type="ORF">EGYM00163_LOCUS5332</name>
</gene>